<dbReference type="STRING" id="569365.A0A0D2AN90"/>
<feature type="region of interest" description="Disordered" evidence="6">
    <location>
        <begin position="129"/>
        <end position="284"/>
    </location>
</feature>
<accession>A0A0D2AN90</accession>
<evidence type="ECO:0000256" key="1">
    <source>
        <dbReference type="ARBA" id="ARBA00022723"/>
    </source>
</evidence>
<dbReference type="Pfam" id="PF00172">
    <property type="entry name" value="Zn_clus"/>
    <property type="match status" value="1"/>
</dbReference>
<dbReference type="GO" id="GO:0006351">
    <property type="term" value="P:DNA-templated transcription"/>
    <property type="evidence" value="ECO:0007669"/>
    <property type="project" value="InterPro"/>
</dbReference>
<evidence type="ECO:0000256" key="2">
    <source>
        <dbReference type="ARBA" id="ARBA00023015"/>
    </source>
</evidence>
<dbReference type="GO" id="GO:0000978">
    <property type="term" value="F:RNA polymerase II cis-regulatory region sequence-specific DNA binding"/>
    <property type="evidence" value="ECO:0007669"/>
    <property type="project" value="TreeGrafter"/>
</dbReference>
<dbReference type="Proteomes" id="UP000054466">
    <property type="component" value="Unassembled WGS sequence"/>
</dbReference>
<protein>
    <recommendedName>
        <fullName evidence="7">Zn(2)-C6 fungal-type domain-containing protein</fullName>
    </recommendedName>
</protein>
<feature type="compositionally biased region" description="Polar residues" evidence="6">
    <location>
        <begin position="1"/>
        <end position="39"/>
    </location>
</feature>
<dbReference type="CDD" id="cd00067">
    <property type="entry name" value="GAL4"/>
    <property type="match status" value="1"/>
</dbReference>
<keyword evidence="1" id="KW-0479">Metal-binding</keyword>
<dbReference type="AlphaFoldDB" id="A0A0D2AN90"/>
<keyword evidence="5" id="KW-0539">Nucleus</keyword>
<dbReference type="InterPro" id="IPR036864">
    <property type="entry name" value="Zn2-C6_fun-type_DNA-bd_sf"/>
</dbReference>
<dbReference type="CDD" id="cd12148">
    <property type="entry name" value="fungal_TF_MHR"/>
    <property type="match status" value="1"/>
</dbReference>
<dbReference type="InterPro" id="IPR001138">
    <property type="entry name" value="Zn2Cys6_DnaBD"/>
</dbReference>
<sequence length="884" mass="97408">METMQSTNPSGGRNSQGALSPETVDNNVYGQRRQSSWDGGSTARKRVRLACEACRLRKSRCDGSKPPCSGCRDRRTECFYVPWRARASVAKENRDLERNLQSFLGGQNASQDVNENHVDSAAETLSAASVNQSTFSKRVPSISRRDLRESQPPQNPIPPQRVGGGSSSGAAAAGVLDENPLQGVDTATPTLPDSTLPNQTVHDNVANPPSGWVENDDSGNVSDEVKDERDLGEPGSTTHPGYFGESSMVAFMSTVRSTESGNRPSPSVRSSRPSDGSPPVSSVQRLARYTSGRELDDCLALPQRYVADRLVNAYFTYIDSILPFIHEPSFRAKYDRTWQPLGDNSGPEDVQDLSWLALLNLVFAFGSEYADSSPRGAGCLSSSRFFKRSTTILFSQVFHSANLETIQTLLLTSHYLQGTNNLNKCWSVVGLCIRLAHGMGLHLDPSRWHISHIEQEFRRRLWWGCYVVDCMLSLRYGRPPSDLDKTSDVRLPQLIDGEYLRDKAAESRQPDGQPARCHSLLVDISLSRNIAAIVRELYLECYPSNGSHIVDNGGDDSSKLRSDGRFLSTVVRLDCGLVDWHQTLPAHLRPDAKNSDWKLQRQANILYTKYVTIRVMLHRKSFVAFRHNQPQEDFQQALIISSVRQCMNNARELINFLDGLHKSKTVNMWWTDAQYLYMSVAALVGCRAMESARRIAISGLDNLESEDKSIKLGISLLREIGRRSSMIHRYAENLQQLFEDTIAQERHGAGTSRASQDEDTVPTTRPQTAGAAPSRGQQSSTSSRGQGGQRTLNGPHSLFSGNSNDAADAGGGAPPSGAPHPLPEMPLQGDLFFMEGLDGFGDQSMGSIGVEYSTMGQPYPTSDIFNGGGFGSLDSMEYDTFRMG</sequence>
<feature type="domain" description="Zn(2)-C6 fungal-type" evidence="7">
    <location>
        <begin position="50"/>
        <end position="80"/>
    </location>
</feature>
<feature type="region of interest" description="Disordered" evidence="6">
    <location>
        <begin position="1"/>
        <end position="44"/>
    </location>
</feature>
<dbReference type="SMART" id="SM00906">
    <property type="entry name" value="Fungal_trans"/>
    <property type="match status" value="1"/>
</dbReference>
<dbReference type="GO" id="GO:0000981">
    <property type="term" value="F:DNA-binding transcription factor activity, RNA polymerase II-specific"/>
    <property type="evidence" value="ECO:0007669"/>
    <property type="project" value="InterPro"/>
</dbReference>
<reference evidence="8 9" key="1">
    <citation type="submission" date="2015-01" db="EMBL/GenBank/DDBJ databases">
        <title>The Genome Sequence of Cladophialophora immunda CBS83496.</title>
        <authorList>
            <consortium name="The Broad Institute Genomics Platform"/>
            <person name="Cuomo C."/>
            <person name="de Hoog S."/>
            <person name="Gorbushina A."/>
            <person name="Stielow B."/>
            <person name="Teixiera M."/>
            <person name="Abouelleil A."/>
            <person name="Chapman S.B."/>
            <person name="Priest M."/>
            <person name="Young S.K."/>
            <person name="Wortman J."/>
            <person name="Nusbaum C."/>
            <person name="Birren B."/>
        </authorList>
    </citation>
    <scope>NUCLEOTIDE SEQUENCE [LARGE SCALE GENOMIC DNA]</scope>
    <source>
        <strain evidence="8 9">CBS 83496</strain>
    </source>
</reference>
<dbReference type="GeneID" id="27348823"/>
<evidence type="ECO:0000256" key="5">
    <source>
        <dbReference type="ARBA" id="ARBA00023242"/>
    </source>
</evidence>
<keyword evidence="4" id="KW-0804">Transcription</keyword>
<feature type="compositionally biased region" description="Low complexity" evidence="6">
    <location>
        <begin position="263"/>
        <end position="283"/>
    </location>
</feature>
<keyword evidence="9" id="KW-1185">Reference proteome</keyword>
<proteinExistence type="predicted"/>
<dbReference type="EMBL" id="KN847044">
    <property type="protein sequence ID" value="KIW26542.1"/>
    <property type="molecule type" value="Genomic_DNA"/>
</dbReference>
<dbReference type="GO" id="GO:0008270">
    <property type="term" value="F:zinc ion binding"/>
    <property type="evidence" value="ECO:0007669"/>
    <property type="project" value="InterPro"/>
</dbReference>
<evidence type="ECO:0000259" key="7">
    <source>
        <dbReference type="PROSITE" id="PS50048"/>
    </source>
</evidence>
<gene>
    <name evidence="8" type="ORF">PV07_09629</name>
</gene>
<dbReference type="PROSITE" id="PS00463">
    <property type="entry name" value="ZN2_CY6_FUNGAL_1"/>
    <property type="match status" value="1"/>
</dbReference>
<dbReference type="PROSITE" id="PS50048">
    <property type="entry name" value="ZN2_CY6_FUNGAL_2"/>
    <property type="match status" value="1"/>
</dbReference>
<dbReference type="Gene3D" id="4.10.240.10">
    <property type="entry name" value="Zn(2)-C6 fungal-type DNA-binding domain"/>
    <property type="match status" value="1"/>
</dbReference>
<dbReference type="RefSeq" id="XP_016246758.1">
    <property type="nucleotide sequence ID" value="XM_016396902.1"/>
</dbReference>
<dbReference type="InterPro" id="IPR051127">
    <property type="entry name" value="Fungal_SecMet_Regulators"/>
</dbReference>
<dbReference type="HOGENOM" id="CLU_008511_2_2_1"/>
<feature type="region of interest" description="Disordered" evidence="6">
    <location>
        <begin position="746"/>
        <end position="827"/>
    </location>
</feature>
<organism evidence="8 9">
    <name type="scientific">Cladophialophora immunda</name>
    <dbReference type="NCBI Taxonomy" id="569365"/>
    <lineage>
        <taxon>Eukaryota</taxon>
        <taxon>Fungi</taxon>
        <taxon>Dikarya</taxon>
        <taxon>Ascomycota</taxon>
        <taxon>Pezizomycotina</taxon>
        <taxon>Eurotiomycetes</taxon>
        <taxon>Chaetothyriomycetidae</taxon>
        <taxon>Chaetothyriales</taxon>
        <taxon>Herpotrichiellaceae</taxon>
        <taxon>Cladophialophora</taxon>
    </lineage>
</organism>
<evidence type="ECO:0000313" key="9">
    <source>
        <dbReference type="Proteomes" id="UP000054466"/>
    </source>
</evidence>
<dbReference type="OrthoDB" id="424974at2759"/>
<dbReference type="GO" id="GO:0005634">
    <property type="term" value="C:nucleus"/>
    <property type="evidence" value="ECO:0007669"/>
    <property type="project" value="TreeGrafter"/>
</dbReference>
<dbReference type="SUPFAM" id="SSF57701">
    <property type="entry name" value="Zn2/Cys6 DNA-binding domain"/>
    <property type="match status" value="1"/>
</dbReference>
<evidence type="ECO:0000313" key="8">
    <source>
        <dbReference type="EMBL" id="KIW26542.1"/>
    </source>
</evidence>
<dbReference type="VEuPathDB" id="FungiDB:PV07_09629"/>
<evidence type="ECO:0000256" key="6">
    <source>
        <dbReference type="SAM" id="MobiDB-lite"/>
    </source>
</evidence>
<dbReference type="PANTHER" id="PTHR47424:SF3">
    <property type="entry name" value="REGULATORY PROTEIN GAL4"/>
    <property type="match status" value="1"/>
</dbReference>
<evidence type="ECO:0000256" key="4">
    <source>
        <dbReference type="ARBA" id="ARBA00023163"/>
    </source>
</evidence>
<feature type="compositionally biased region" description="Low complexity" evidence="6">
    <location>
        <begin position="774"/>
        <end position="784"/>
    </location>
</feature>
<keyword evidence="3" id="KW-0238">DNA-binding</keyword>
<keyword evidence="2" id="KW-0805">Transcription regulation</keyword>
<dbReference type="Pfam" id="PF04082">
    <property type="entry name" value="Fungal_trans"/>
    <property type="match status" value="1"/>
</dbReference>
<dbReference type="SMART" id="SM00066">
    <property type="entry name" value="GAL4"/>
    <property type="match status" value="1"/>
</dbReference>
<dbReference type="PANTHER" id="PTHR47424">
    <property type="entry name" value="REGULATORY PROTEIN GAL4"/>
    <property type="match status" value="1"/>
</dbReference>
<feature type="compositionally biased region" description="Polar residues" evidence="6">
    <location>
        <begin position="185"/>
        <end position="202"/>
    </location>
</feature>
<dbReference type="GO" id="GO:0000435">
    <property type="term" value="P:positive regulation of transcription from RNA polymerase II promoter by galactose"/>
    <property type="evidence" value="ECO:0007669"/>
    <property type="project" value="TreeGrafter"/>
</dbReference>
<name>A0A0D2AN90_9EURO</name>
<feature type="compositionally biased region" description="Basic and acidic residues" evidence="6">
    <location>
        <begin position="223"/>
        <end position="232"/>
    </location>
</feature>
<evidence type="ECO:0000256" key="3">
    <source>
        <dbReference type="ARBA" id="ARBA00023125"/>
    </source>
</evidence>
<dbReference type="InterPro" id="IPR007219">
    <property type="entry name" value="XnlR_reg_dom"/>
</dbReference>